<protein>
    <submittedName>
        <fullName evidence="1">Uncharacterized protein</fullName>
    </submittedName>
</protein>
<accession>A0ACB7T1Z0</accession>
<evidence type="ECO:0000313" key="1">
    <source>
        <dbReference type="EMBL" id="KAH6941221.1"/>
    </source>
</evidence>
<keyword evidence="2" id="KW-1185">Reference proteome</keyword>
<proteinExistence type="predicted"/>
<gene>
    <name evidence="1" type="ORF">HPB50_015111</name>
</gene>
<evidence type="ECO:0000313" key="2">
    <source>
        <dbReference type="Proteomes" id="UP000821845"/>
    </source>
</evidence>
<dbReference type="Proteomes" id="UP000821845">
    <property type="component" value="Chromosome 11"/>
</dbReference>
<dbReference type="EMBL" id="CM023491">
    <property type="protein sequence ID" value="KAH6941221.1"/>
    <property type="molecule type" value="Genomic_DNA"/>
</dbReference>
<name>A0ACB7T1Z0_HYAAI</name>
<organism evidence="1 2">
    <name type="scientific">Hyalomma asiaticum</name>
    <name type="common">Tick</name>
    <dbReference type="NCBI Taxonomy" id="266040"/>
    <lineage>
        <taxon>Eukaryota</taxon>
        <taxon>Metazoa</taxon>
        <taxon>Ecdysozoa</taxon>
        <taxon>Arthropoda</taxon>
        <taxon>Chelicerata</taxon>
        <taxon>Arachnida</taxon>
        <taxon>Acari</taxon>
        <taxon>Parasitiformes</taxon>
        <taxon>Ixodida</taxon>
        <taxon>Ixodoidea</taxon>
        <taxon>Ixodidae</taxon>
        <taxon>Hyalomminae</taxon>
        <taxon>Hyalomma</taxon>
    </lineage>
</organism>
<reference evidence="1" key="1">
    <citation type="submission" date="2020-05" db="EMBL/GenBank/DDBJ databases">
        <title>Large-scale comparative analyses of tick genomes elucidate their genetic diversity and vector capacities.</title>
        <authorList>
            <person name="Jia N."/>
            <person name="Wang J."/>
            <person name="Shi W."/>
            <person name="Du L."/>
            <person name="Sun Y."/>
            <person name="Zhan W."/>
            <person name="Jiang J."/>
            <person name="Wang Q."/>
            <person name="Zhang B."/>
            <person name="Ji P."/>
            <person name="Sakyi L.B."/>
            <person name="Cui X."/>
            <person name="Yuan T."/>
            <person name="Jiang B."/>
            <person name="Yang W."/>
            <person name="Lam T.T.-Y."/>
            <person name="Chang Q."/>
            <person name="Ding S."/>
            <person name="Wang X."/>
            <person name="Zhu J."/>
            <person name="Ruan X."/>
            <person name="Zhao L."/>
            <person name="Wei J."/>
            <person name="Que T."/>
            <person name="Du C."/>
            <person name="Cheng J."/>
            <person name="Dai P."/>
            <person name="Han X."/>
            <person name="Huang E."/>
            <person name="Gao Y."/>
            <person name="Liu J."/>
            <person name="Shao H."/>
            <person name="Ye R."/>
            <person name="Li L."/>
            <person name="Wei W."/>
            <person name="Wang X."/>
            <person name="Wang C."/>
            <person name="Yang T."/>
            <person name="Huo Q."/>
            <person name="Li W."/>
            <person name="Guo W."/>
            <person name="Chen H."/>
            <person name="Zhou L."/>
            <person name="Ni X."/>
            <person name="Tian J."/>
            <person name="Zhou Y."/>
            <person name="Sheng Y."/>
            <person name="Liu T."/>
            <person name="Pan Y."/>
            <person name="Xia L."/>
            <person name="Li J."/>
            <person name="Zhao F."/>
            <person name="Cao W."/>
        </authorList>
    </citation>
    <scope>NUCLEOTIDE SEQUENCE</scope>
    <source>
        <strain evidence="1">Hyas-2018</strain>
    </source>
</reference>
<sequence length="383" mass="41212">MVAWPPPSLLCTVAVLLRVGIVAAAGIMSRRGALQKSAGSSPASPSAATRHHQRREDVVDDSAADPAMLLPELVGHLLNEAAARVDDQAQAIRLDDGVVWKPLRDSDQVKAAGEHVSALTELKNEPRPFDDAAAAVENDVYASPEFRSSEVRSGVVQQAAEREAQSADAATLAPEDRRVQKVAVDMAQNHPSGGSGKDAANRAGTPSNRKVVPKEPKDDSKDLAASRAKEERRDVAGGGPLEVGSKWTMTETLDVMDAGVQAATAEVFSGGQTEATAESSPRKRVVTADREVQTVAESSKKKSPTKDRHSQTLPTTPTLYSMATQTDVPEAPWYMFHTSVQKKKLAVVISAVFVLIYFILCYGLVSLAREFYAEHMFEELDFL</sequence>
<comment type="caution">
    <text evidence="1">The sequence shown here is derived from an EMBL/GenBank/DDBJ whole genome shotgun (WGS) entry which is preliminary data.</text>
</comment>